<dbReference type="GO" id="GO:0070403">
    <property type="term" value="F:NAD+ binding"/>
    <property type="evidence" value="ECO:0007669"/>
    <property type="project" value="InterPro"/>
</dbReference>
<dbReference type="AlphaFoldDB" id="A0A2D2DM16"/>
<feature type="active site" description="Proton acceptor" evidence="4">
    <location>
        <position position="135"/>
    </location>
</feature>
<feature type="binding site" evidence="4">
    <location>
        <position position="143"/>
    </location>
    <ligand>
        <name>Zn(2+)</name>
        <dbReference type="ChEBI" id="CHEBI:29105"/>
    </ligand>
</feature>
<feature type="binding site" evidence="4">
    <location>
        <position position="178"/>
    </location>
    <ligand>
        <name>Zn(2+)</name>
        <dbReference type="ChEBI" id="CHEBI:29105"/>
    </ligand>
</feature>
<dbReference type="RefSeq" id="WP_099876223.1">
    <property type="nucleotide sequence ID" value="NZ_CP024608.1"/>
</dbReference>
<dbReference type="PROSITE" id="PS50305">
    <property type="entry name" value="SIRTUIN"/>
    <property type="match status" value="1"/>
</dbReference>
<dbReference type="InterPro" id="IPR050134">
    <property type="entry name" value="NAD-dep_sirtuin_deacylases"/>
</dbReference>
<feature type="binding site" evidence="4">
    <location>
        <position position="147"/>
    </location>
    <ligand>
        <name>Zn(2+)</name>
        <dbReference type="ChEBI" id="CHEBI:29105"/>
    </ligand>
</feature>
<evidence type="ECO:0000313" key="6">
    <source>
        <dbReference type="EMBL" id="ATQ75991.1"/>
    </source>
</evidence>
<evidence type="ECO:0000256" key="3">
    <source>
        <dbReference type="ARBA" id="ARBA00023027"/>
    </source>
</evidence>
<protein>
    <recommendedName>
        <fullName evidence="1">protein acetyllysine N-acetyltransferase</fullName>
        <ecNumber evidence="1">2.3.1.286</ecNumber>
    </recommendedName>
</protein>
<evidence type="ECO:0000256" key="1">
    <source>
        <dbReference type="ARBA" id="ARBA00012928"/>
    </source>
</evidence>
<evidence type="ECO:0000313" key="7">
    <source>
        <dbReference type="Proteomes" id="UP000229897"/>
    </source>
</evidence>
<keyword evidence="7" id="KW-1185">Reference proteome</keyword>
<proteinExistence type="predicted"/>
<keyword evidence="4" id="KW-0862">Zinc</keyword>
<dbReference type="GO" id="GO:0017136">
    <property type="term" value="F:histone deacetylase activity, NAD-dependent"/>
    <property type="evidence" value="ECO:0007669"/>
    <property type="project" value="TreeGrafter"/>
</dbReference>
<dbReference type="Gene3D" id="3.40.50.1220">
    <property type="entry name" value="TPP-binding domain"/>
    <property type="match status" value="1"/>
</dbReference>
<dbReference type="EC" id="2.3.1.286" evidence="1"/>
<dbReference type="InterPro" id="IPR026590">
    <property type="entry name" value="Ssirtuin_cat_dom"/>
</dbReference>
<dbReference type="EMBL" id="CP024608">
    <property type="protein sequence ID" value="ATQ75991.1"/>
    <property type="molecule type" value="Genomic_DNA"/>
</dbReference>
<keyword evidence="4" id="KW-0479">Metal-binding</keyword>
<keyword evidence="3" id="KW-0520">NAD</keyword>
<feature type="domain" description="Deacetylase sirtuin-type" evidence="5">
    <location>
        <begin position="3"/>
        <end position="277"/>
    </location>
</feature>
<organism evidence="6 7">
    <name type="scientific">Massilia violaceinigra</name>
    <dbReference type="NCBI Taxonomy" id="2045208"/>
    <lineage>
        <taxon>Bacteria</taxon>
        <taxon>Pseudomonadati</taxon>
        <taxon>Pseudomonadota</taxon>
        <taxon>Betaproteobacteria</taxon>
        <taxon>Burkholderiales</taxon>
        <taxon>Oxalobacteraceae</taxon>
        <taxon>Telluria group</taxon>
        <taxon>Massilia</taxon>
    </lineage>
</organism>
<dbReference type="KEGG" id="mass:CR152_16700"/>
<evidence type="ECO:0000256" key="4">
    <source>
        <dbReference type="PROSITE-ProRule" id="PRU00236"/>
    </source>
</evidence>
<dbReference type="PANTHER" id="PTHR11085:SF10">
    <property type="entry name" value="NAD-DEPENDENT PROTEIN DEACYLASE SIRTUIN-5, MITOCHONDRIAL-RELATED"/>
    <property type="match status" value="1"/>
</dbReference>
<reference evidence="6" key="1">
    <citation type="submission" date="2017-10" db="EMBL/GenBank/DDBJ databases">
        <title>Massilia psychrophilum sp. nov., a novel purple-pigmented bacterium isolated from Tianshan glacier, Xinjiang Municipality, China.</title>
        <authorList>
            <person name="Wang H."/>
        </authorList>
    </citation>
    <scope>NUCLEOTIDE SEQUENCE [LARGE SCALE GENOMIC DNA]</scope>
    <source>
        <strain evidence="6">B2</strain>
    </source>
</reference>
<dbReference type="PANTHER" id="PTHR11085">
    <property type="entry name" value="NAD-DEPENDENT PROTEIN DEACYLASE SIRTUIN-5, MITOCHONDRIAL-RELATED"/>
    <property type="match status" value="1"/>
</dbReference>
<dbReference type="InterPro" id="IPR026591">
    <property type="entry name" value="Sirtuin_cat_small_dom_sf"/>
</dbReference>
<dbReference type="Gene3D" id="3.30.1600.10">
    <property type="entry name" value="SIR2/SIRT2 'Small Domain"/>
    <property type="match status" value="1"/>
</dbReference>
<dbReference type="Pfam" id="PF02146">
    <property type="entry name" value="SIR2"/>
    <property type="match status" value="1"/>
</dbReference>
<dbReference type="OrthoDB" id="9800582at2"/>
<name>A0A2D2DM16_9BURK</name>
<dbReference type="GO" id="GO:0046872">
    <property type="term" value="F:metal ion binding"/>
    <property type="evidence" value="ECO:0007669"/>
    <property type="project" value="UniProtKB-KW"/>
</dbReference>
<keyword evidence="2" id="KW-0808">Transferase</keyword>
<feature type="binding site" evidence="4">
    <location>
        <position position="175"/>
    </location>
    <ligand>
        <name>Zn(2+)</name>
        <dbReference type="ChEBI" id="CHEBI:29105"/>
    </ligand>
</feature>
<gene>
    <name evidence="6" type="ORF">CR152_16700</name>
</gene>
<dbReference type="SUPFAM" id="SSF52467">
    <property type="entry name" value="DHS-like NAD/FAD-binding domain"/>
    <property type="match status" value="1"/>
</dbReference>
<dbReference type="InterPro" id="IPR029035">
    <property type="entry name" value="DHS-like_NAD/FAD-binding_dom"/>
</dbReference>
<sequence length="277" mass="30115">MTNTSPDQACADAAALIAQADGLVITAGAGMGIDSGLPDFRGDQGFWRAYPALGTHGLRFTEIANPRAFRERPELAWGFYGHRLQLYRRTVPHAGFGLLNKIAARLPGGAFVFTSNVDGQFQRSGMAHERVVECHGSIEKLQCLGDCGEPTWSAQAFVPVVDEEQCLLTCPLPRCPRCGDIARPNILMFGDRLWDSVYADQQEHRLKVWLARQRQAVIIEIGAGTWIPSVRVFGESQQRPLIRVNPGESAVGLPRDIGIALGALDGISRIAAALDAL</sequence>
<evidence type="ECO:0000259" key="5">
    <source>
        <dbReference type="PROSITE" id="PS50305"/>
    </source>
</evidence>
<dbReference type="InterPro" id="IPR003000">
    <property type="entry name" value="Sirtuin"/>
</dbReference>
<evidence type="ECO:0000256" key="2">
    <source>
        <dbReference type="ARBA" id="ARBA00022679"/>
    </source>
</evidence>
<dbReference type="Proteomes" id="UP000229897">
    <property type="component" value="Chromosome"/>
</dbReference>
<accession>A0A2D2DM16</accession>